<feature type="signal peptide" evidence="2">
    <location>
        <begin position="1"/>
        <end position="26"/>
    </location>
</feature>
<keyword evidence="1" id="KW-0812">Transmembrane</keyword>
<feature type="transmembrane region" description="Helical" evidence="1">
    <location>
        <begin position="77"/>
        <end position="101"/>
    </location>
</feature>
<evidence type="ECO:0000313" key="3">
    <source>
        <dbReference type="EMBL" id="KAK1444523.1"/>
    </source>
</evidence>
<accession>A0AAD8UVD9</accession>
<keyword evidence="2" id="KW-0732">Signal</keyword>
<dbReference type="EMBL" id="JAVEPI010000001">
    <property type="protein sequence ID" value="KAK1444523.1"/>
    <property type="molecule type" value="Genomic_DNA"/>
</dbReference>
<keyword evidence="1" id="KW-1133">Transmembrane helix</keyword>
<sequence length="106" mass="11867">MQPSRFLSLVLLGLISLAIPTPEVLCHNTVLRSYSENEIDDSTEETHNNLLHALASKWTVLTQAYDHFIEMKEKNPVFFYGIISLAIVLVVGFAVGIYFIVASVNK</sequence>
<dbReference type="AlphaFoldDB" id="A0AAD8UVD9"/>
<organism evidence="3 4">
    <name type="scientific">Babesia gibsoni</name>
    <dbReference type="NCBI Taxonomy" id="33632"/>
    <lineage>
        <taxon>Eukaryota</taxon>
        <taxon>Sar</taxon>
        <taxon>Alveolata</taxon>
        <taxon>Apicomplexa</taxon>
        <taxon>Aconoidasida</taxon>
        <taxon>Piroplasmida</taxon>
        <taxon>Babesiidae</taxon>
        <taxon>Babesia</taxon>
    </lineage>
</organism>
<name>A0AAD8UVD9_BABGI</name>
<dbReference type="Proteomes" id="UP001230268">
    <property type="component" value="Unassembled WGS sequence"/>
</dbReference>
<evidence type="ECO:0000256" key="1">
    <source>
        <dbReference type="SAM" id="Phobius"/>
    </source>
</evidence>
<evidence type="ECO:0000313" key="4">
    <source>
        <dbReference type="Proteomes" id="UP001230268"/>
    </source>
</evidence>
<comment type="caution">
    <text evidence="3">The sequence shown here is derived from an EMBL/GenBank/DDBJ whole genome shotgun (WGS) entry which is preliminary data.</text>
</comment>
<keyword evidence="1" id="KW-0472">Membrane</keyword>
<reference evidence="3" key="1">
    <citation type="submission" date="2023-08" db="EMBL/GenBank/DDBJ databases">
        <title>Draft sequence of the Babesia gibsoni genome.</title>
        <authorList>
            <person name="Yamagishi J.Y."/>
            <person name="Xuan X.X."/>
        </authorList>
    </citation>
    <scope>NUCLEOTIDE SEQUENCE</scope>
    <source>
        <strain evidence="3">Azabu</strain>
    </source>
</reference>
<feature type="chain" id="PRO_5042001099" evidence="2">
    <location>
        <begin position="27"/>
        <end position="106"/>
    </location>
</feature>
<proteinExistence type="predicted"/>
<evidence type="ECO:0000256" key="2">
    <source>
        <dbReference type="SAM" id="SignalP"/>
    </source>
</evidence>
<protein>
    <submittedName>
        <fullName evidence="3">Uncharacterized protein</fullName>
    </submittedName>
</protein>
<keyword evidence="4" id="KW-1185">Reference proteome</keyword>
<gene>
    <name evidence="3" type="ORF">BgAZ_104290</name>
</gene>